<keyword evidence="3" id="KW-1185">Reference proteome</keyword>
<feature type="transmembrane region" description="Helical" evidence="1">
    <location>
        <begin position="36"/>
        <end position="55"/>
    </location>
</feature>
<reference evidence="2 3" key="1">
    <citation type="submission" date="2022-01" db="EMBL/GenBank/DDBJ databases">
        <authorList>
            <person name="Won M."/>
            <person name="Kim S.-J."/>
            <person name="Kwon S.-W."/>
        </authorList>
    </citation>
    <scope>NUCLEOTIDE SEQUENCE [LARGE SCALE GENOMIC DNA]</scope>
    <source>
        <strain evidence="2 3">KCTC 23505</strain>
    </source>
</reference>
<evidence type="ECO:0000313" key="3">
    <source>
        <dbReference type="Proteomes" id="UP001521209"/>
    </source>
</evidence>
<protein>
    <submittedName>
        <fullName evidence="2">TrbC/VirB2 family protein</fullName>
    </submittedName>
</protein>
<dbReference type="Pfam" id="PF04956">
    <property type="entry name" value="TrbC"/>
    <property type="match status" value="1"/>
</dbReference>
<proteinExistence type="predicted"/>
<feature type="transmembrane region" description="Helical" evidence="1">
    <location>
        <begin position="67"/>
        <end position="93"/>
    </location>
</feature>
<keyword evidence="1" id="KW-0812">Transmembrane</keyword>
<comment type="caution">
    <text evidence="2">The sequence shown here is derived from an EMBL/GenBank/DDBJ whole genome shotgun (WGS) entry which is preliminary data.</text>
</comment>
<organism evidence="2 3">
    <name type="scientific">Acidiphilium iwatense</name>
    <dbReference type="NCBI Taxonomy" id="768198"/>
    <lineage>
        <taxon>Bacteria</taxon>
        <taxon>Pseudomonadati</taxon>
        <taxon>Pseudomonadota</taxon>
        <taxon>Alphaproteobacteria</taxon>
        <taxon>Acetobacterales</taxon>
        <taxon>Acidocellaceae</taxon>
        <taxon>Acidiphilium</taxon>
    </lineage>
</organism>
<dbReference type="Proteomes" id="UP001521209">
    <property type="component" value="Unassembled WGS sequence"/>
</dbReference>
<evidence type="ECO:0000313" key="2">
    <source>
        <dbReference type="EMBL" id="MCF3948264.1"/>
    </source>
</evidence>
<evidence type="ECO:0000256" key="1">
    <source>
        <dbReference type="SAM" id="Phobius"/>
    </source>
</evidence>
<dbReference type="InterPro" id="IPR007039">
    <property type="entry name" value="TrbC/VirB2"/>
</dbReference>
<feature type="transmembrane region" description="Helical" evidence="1">
    <location>
        <begin position="100"/>
        <end position="118"/>
    </location>
</feature>
<gene>
    <name evidence="2" type="ORF">L2A60_16440</name>
</gene>
<accession>A0ABS9E001</accession>
<name>A0ABS9E001_9PROT</name>
<sequence length="126" mass="12946">MIKKLTDLRDRLRARAAETIGGTIDVAHRITRYRPVALLATALLMPAIAHAQAVTAGTSPTQIIDSIATFILGPFGEALAVLALVGVGIAFMIGAAGFRLIGGVVIGLIIMFGASYLVNTFVGGGG</sequence>
<keyword evidence="1" id="KW-1133">Transmembrane helix</keyword>
<keyword evidence="1" id="KW-0472">Membrane</keyword>
<dbReference type="EMBL" id="JAKGBZ010000044">
    <property type="protein sequence ID" value="MCF3948264.1"/>
    <property type="molecule type" value="Genomic_DNA"/>
</dbReference>